<dbReference type="Proteomes" id="UP000324255">
    <property type="component" value="Unassembled WGS sequence"/>
</dbReference>
<dbReference type="PROSITE" id="PS51257">
    <property type="entry name" value="PROKAR_LIPOPROTEIN"/>
    <property type="match status" value="1"/>
</dbReference>
<keyword evidence="2" id="KW-0732">Signal</keyword>
<name>A0AB34CF96_9GAMM</name>
<proteinExistence type="predicted"/>
<evidence type="ECO:0000256" key="2">
    <source>
        <dbReference type="SAM" id="SignalP"/>
    </source>
</evidence>
<dbReference type="RefSeq" id="WP_150038203.1">
    <property type="nucleotide sequence ID" value="NZ_VWVM01000020.1"/>
</dbReference>
<dbReference type="EMBL" id="VWVM01000020">
    <property type="protein sequence ID" value="KAA6120354.1"/>
    <property type="molecule type" value="Genomic_DNA"/>
</dbReference>
<feature type="signal peptide" evidence="2">
    <location>
        <begin position="1"/>
        <end position="25"/>
    </location>
</feature>
<evidence type="ECO:0000313" key="4">
    <source>
        <dbReference type="Proteomes" id="UP000324255"/>
    </source>
</evidence>
<feature type="compositionally biased region" description="Basic and acidic residues" evidence="1">
    <location>
        <begin position="36"/>
        <end position="47"/>
    </location>
</feature>
<evidence type="ECO:0008006" key="5">
    <source>
        <dbReference type="Google" id="ProtNLM"/>
    </source>
</evidence>
<reference evidence="3 4" key="1">
    <citation type="submission" date="2019-09" db="EMBL/GenBank/DDBJ databases">
        <title>Genomic diversity of phyloplane-associated Pantoea species in Pakistan cotton crop.</title>
        <authorList>
            <person name="Tufail M.R."/>
            <person name="Cook D.R."/>
        </authorList>
    </citation>
    <scope>NUCLEOTIDE SEQUENCE [LARGE SCALE GENOMIC DNA]</scope>
    <source>
        <strain evidence="3 4">B_8</strain>
    </source>
</reference>
<feature type="chain" id="PRO_5044235386" description="Lipoprotein" evidence="2">
    <location>
        <begin position="26"/>
        <end position="94"/>
    </location>
</feature>
<comment type="caution">
    <text evidence="3">The sequence shown here is derived from an EMBL/GenBank/DDBJ whole genome shotgun (WGS) entry which is preliminary data.</text>
</comment>
<feature type="region of interest" description="Disordered" evidence="1">
    <location>
        <begin position="23"/>
        <end position="94"/>
    </location>
</feature>
<evidence type="ECO:0000313" key="3">
    <source>
        <dbReference type="EMBL" id="KAA6120354.1"/>
    </source>
</evidence>
<sequence length="94" mass="9975">MFLKKVIPCVIVALASAAMSGCVMADGGHHRGPSSDWHRHHENRHNDTSWSQHAGPAAPANNASQHMGPPPAPDSAAQHMGPPPADSGIHRWHS</sequence>
<protein>
    <recommendedName>
        <fullName evidence="5">Lipoprotein</fullName>
    </recommendedName>
</protein>
<dbReference type="AlphaFoldDB" id="A0AB34CF96"/>
<keyword evidence="4" id="KW-1185">Reference proteome</keyword>
<organism evidence="3 4">
    <name type="scientific">Candidatus Pantoea gossypiicola</name>
    <dbReference type="NCBI Taxonomy" id="2608008"/>
    <lineage>
        <taxon>Bacteria</taxon>
        <taxon>Pseudomonadati</taxon>
        <taxon>Pseudomonadota</taxon>
        <taxon>Gammaproteobacteria</taxon>
        <taxon>Enterobacterales</taxon>
        <taxon>Erwiniaceae</taxon>
        <taxon>Pantoea</taxon>
    </lineage>
</organism>
<accession>A0AB34CF96</accession>
<evidence type="ECO:0000256" key="1">
    <source>
        <dbReference type="SAM" id="MobiDB-lite"/>
    </source>
</evidence>
<gene>
    <name evidence="3" type="ORF">F3I20_20035</name>
</gene>